<feature type="compositionally biased region" description="Pro residues" evidence="1">
    <location>
        <begin position="297"/>
        <end position="314"/>
    </location>
</feature>
<dbReference type="EMBL" id="MU150485">
    <property type="protein sequence ID" value="KAF9455960.1"/>
    <property type="molecule type" value="Genomic_DNA"/>
</dbReference>
<sequence length="440" mass="46430">MGRRKRLVSFISSRFSAAPASASVPVLTLASVPAQGRQVPKLDVEKDLPSPLFDKELPPIKRSSPSPPLPTPPTQQEPQTRPTLALTIPAPASFTASFPTLASPTTAQTTPTTATSSSGLDLGLFTPSSDDGYYSRPTSPFVAAPGPEDDGPVVTVTVPATTERVEVSAEMEVQSGLLSPTSIKTLAPTPVPTAASPVFTSPPPPVSPHPVAYGEYTYSYVDPPSPGLDPFRAASPAVGSAPEKQQMLLLQPQRDETQTEAHQTQVQKKRSRRSLGIRGLAVRMGLASSSPSSPTSTSPPPFLVDNYPPSPPPVNTHAPEDAYPTPSSPTKPRRKGPKRKLVISGIEEGGYDAVREWCEGFGEVKEIRRVWPGGVASGSGDGEVKRAGDGKGSLVVDFRKASVAETVCRLQAQVYIRGAGSVSLSWCTKSKSRVGRRSGV</sequence>
<feature type="compositionally biased region" description="Low complexity" evidence="1">
    <location>
        <begin position="99"/>
        <end position="118"/>
    </location>
</feature>
<organism evidence="2 4">
    <name type="scientific">Collybia nuda</name>
    <dbReference type="NCBI Taxonomy" id="64659"/>
    <lineage>
        <taxon>Eukaryota</taxon>
        <taxon>Fungi</taxon>
        <taxon>Dikarya</taxon>
        <taxon>Basidiomycota</taxon>
        <taxon>Agaricomycotina</taxon>
        <taxon>Agaricomycetes</taxon>
        <taxon>Agaricomycetidae</taxon>
        <taxon>Agaricales</taxon>
        <taxon>Tricholomatineae</taxon>
        <taxon>Clitocybaceae</taxon>
        <taxon>Collybia</taxon>
    </lineage>
</organism>
<accession>A0A9P5XTZ8</accession>
<dbReference type="OrthoDB" id="3071736at2759"/>
<protein>
    <submittedName>
        <fullName evidence="2">Uncharacterized protein</fullName>
    </submittedName>
</protein>
<feature type="region of interest" description="Disordered" evidence="1">
    <location>
        <begin position="32"/>
        <end position="122"/>
    </location>
</feature>
<feature type="region of interest" description="Disordered" evidence="1">
    <location>
        <begin position="195"/>
        <end position="340"/>
    </location>
</feature>
<feature type="compositionally biased region" description="Basic residues" evidence="1">
    <location>
        <begin position="331"/>
        <end position="340"/>
    </location>
</feature>
<evidence type="ECO:0000313" key="4">
    <source>
        <dbReference type="Proteomes" id="UP000807353"/>
    </source>
</evidence>
<reference evidence="2" key="1">
    <citation type="submission" date="2020-11" db="EMBL/GenBank/DDBJ databases">
        <authorList>
            <consortium name="DOE Joint Genome Institute"/>
            <person name="Ahrendt S."/>
            <person name="Riley R."/>
            <person name="Andreopoulos W."/>
            <person name="Labutti K."/>
            <person name="Pangilinan J."/>
            <person name="Ruiz-Duenas F.J."/>
            <person name="Barrasa J.M."/>
            <person name="Sanchez-Garcia M."/>
            <person name="Camarero S."/>
            <person name="Miyauchi S."/>
            <person name="Serrano A."/>
            <person name="Linde D."/>
            <person name="Babiker R."/>
            <person name="Drula E."/>
            <person name="Ayuso-Fernandez I."/>
            <person name="Pacheco R."/>
            <person name="Padilla G."/>
            <person name="Ferreira P."/>
            <person name="Barriuso J."/>
            <person name="Kellner H."/>
            <person name="Castanera R."/>
            <person name="Alfaro M."/>
            <person name="Ramirez L."/>
            <person name="Pisabarro A.G."/>
            <person name="Kuo A."/>
            <person name="Tritt A."/>
            <person name="Lipzen A."/>
            <person name="He G."/>
            <person name="Yan M."/>
            <person name="Ng V."/>
            <person name="Cullen D."/>
            <person name="Martin F."/>
            <person name="Rosso M.-N."/>
            <person name="Henrissat B."/>
            <person name="Hibbett D."/>
            <person name="Martinez A.T."/>
            <person name="Grigoriev I.V."/>
        </authorList>
    </citation>
    <scope>NUCLEOTIDE SEQUENCE</scope>
    <source>
        <strain evidence="2">CBS 247.69</strain>
    </source>
</reference>
<feature type="compositionally biased region" description="Pro residues" evidence="1">
    <location>
        <begin position="65"/>
        <end position="75"/>
    </location>
</feature>
<dbReference type="AlphaFoldDB" id="A0A9P5XTZ8"/>
<comment type="caution">
    <text evidence="2">The sequence shown here is derived from an EMBL/GenBank/DDBJ whole genome shotgun (WGS) entry which is preliminary data.</text>
</comment>
<name>A0A9P5XTZ8_9AGAR</name>
<evidence type="ECO:0000313" key="3">
    <source>
        <dbReference type="EMBL" id="KAF9455960.1"/>
    </source>
</evidence>
<feature type="compositionally biased region" description="Basic and acidic residues" evidence="1">
    <location>
        <begin position="40"/>
        <end position="59"/>
    </location>
</feature>
<evidence type="ECO:0000256" key="1">
    <source>
        <dbReference type="SAM" id="MobiDB-lite"/>
    </source>
</evidence>
<gene>
    <name evidence="3" type="ORF">BDZ94DRAFT_483620</name>
    <name evidence="2" type="ORF">BDZ94DRAFT_592421</name>
</gene>
<dbReference type="EMBL" id="MU150546">
    <property type="protein sequence ID" value="KAF9455711.1"/>
    <property type="molecule type" value="Genomic_DNA"/>
</dbReference>
<keyword evidence="4" id="KW-1185">Reference proteome</keyword>
<proteinExistence type="predicted"/>
<evidence type="ECO:0000313" key="2">
    <source>
        <dbReference type="EMBL" id="KAF9455711.1"/>
    </source>
</evidence>
<dbReference type="Proteomes" id="UP000807353">
    <property type="component" value="Unassembled WGS sequence"/>
</dbReference>